<dbReference type="InterPro" id="IPR043502">
    <property type="entry name" value="DNA/RNA_pol_sf"/>
</dbReference>
<dbReference type="InterPro" id="IPR013103">
    <property type="entry name" value="RVT_2"/>
</dbReference>
<name>A0AAV8BU48_9POAL</name>
<dbReference type="Pfam" id="PF25597">
    <property type="entry name" value="SH3_retrovirus"/>
    <property type="match status" value="1"/>
</dbReference>
<dbReference type="AlphaFoldDB" id="A0AAV8BU48"/>
<protein>
    <submittedName>
        <fullName evidence="6">Retroelement pol polyprotein-like</fullName>
    </submittedName>
</protein>
<dbReference type="SUPFAM" id="SSF56672">
    <property type="entry name" value="DNA/RNA polymerases"/>
    <property type="match status" value="1"/>
</dbReference>
<dbReference type="Pfam" id="PF07727">
    <property type="entry name" value="RVT_2"/>
    <property type="match status" value="1"/>
</dbReference>
<dbReference type="InterPro" id="IPR005162">
    <property type="entry name" value="Retrotrans_gag_dom"/>
</dbReference>
<feature type="compositionally biased region" description="Polar residues" evidence="1">
    <location>
        <begin position="456"/>
        <end position="466"/>
    </location>
</feature>
<evidence type="ECO:0000313" key="6">
    <source>
        <dbReference type="EMBL" id="KAJ4746686.1"/>
    </source>
</evidence>
<feature type="domain" description="Retroviral polymerase SH3-like" evidence="5">
    <location>
        <begin position="345"/>
        <end position="388"/>
    </location>
</feature>
<accession>A0AAV8BU48</accession>
<dbReference type="EMBL" id="JAMFTS010000005">
    <property type="protein sequence ID" value="KAJ4746686.1"/>
    <property type="molecule type" value="Genomic_DNA"/>
</dbReference>
<dbReference type="PANTHER" id="PTHR11439:SF462">
    <property type="match status" value="1"/>
</dbReference>
<feature type="compositionally biased region" description="Basic residues" evidence="1">
    <location>
        <begin position="288"/>
        <end position="306"/>
    </location>
</feature>
<proteinExistence type="predicted"/>
<evidence type="ECO:0000259" key="5">
    <source>
        <dbReference type="Pfam" id="PF25597"/>
    </source>
</evidence>
<evidence type="ECO:0000313" key="7">
    <source>
        <dbReference type="Proteomes" id="UP001140206"/>
    </source>
</evidence>
<feature type="region of interest" description="Disordered" evidence="1">
    <location>
        <begin position="288"/>
        <end position="324"/>
    </location>
</feature>
<feature type="compositionally biased region" description="Polar residues" evidence="1">
    <location>
        <begin position="433"/>
        <end position="447"/>
    </location>
</feature>
<dbReference type="Proteomes" id="UP001140206">
    <property type="component" value="Chromosome 5"/>
</dbReference>
<feature type="domain" description="Retrotransposon gag" evidence="2">
    <location>
        <begin position="110"/>
        <end position="203"/>
    </location>
</feature>
<reference evidence="6" key="1">
    <citation type="submission" date="2022-08" db="EMBL/GenBank/DDBJ databases">
        <authorList>
            <person name="Marques A."/>
        </authorList>
    </citation>
    <scope>NUCLEOTIDE SEQUENCE</scope>
    <source>
        <strain evidence="6">RhyPub2mFocal</strain>
        <tissue evidence="6">Leaves</tissue>
    </source>
</reference>
<dbReference type="CDD" id="cd09272">
    <property type="entry name" value="RNase_HI_RT_Ty1"/>
    <property type="match status" value="1"/>
</dbReference>
<dbReference type="InterPro" id="IPR029472">
    <property type="entry name" value="Copia-like_N"/>
</dbReference>
<dbReference type="Pfam" id="PF14244">
    <property type="entry name" value="Retrotran_gag_3"/>
    <property type="match status" value="1"/>
</dbReference>
<evidence type="ECO:0000259" key="4">
    <source>
        <dbReference type="Pfam" id="PF14244"/>
    </source>
</evidence>
<dbReference type="InterPro" id="IPR057670">
    <property type="entry name" value="SH3_retrovirus"/>
</dbReference>
<evidence type="ECO:0000259" key="2">
    <source>
        <dbReference type="Pfam" id="PF03732"/>
    </source>
</evidence>
<dbReference type="Pfam" id="PF03732">
    <property type="entry name" value="Retrotrans_gag"/>
    <property type="match status" value="1"/>
</dbReference>
<gene>
    <name evidence="6" type="ORF">LUZ62_081091</name>
</gene>
<dbReference type="PANTHER" id="PTHR11439">
    <property type="entry name" value="GAG-POL-RELATED RETROTRANSPOSON"/>
    <property type="match status" value="1"/>
</dbReference>
<evidence type="ECO:0000259" key="3">
    <source>
        <dbReference type="Pfam" id="PF07727"/>
    </source>
</evidence>
<feature type="domain" description="Reverse transcriptase Ty1/copia-type" evidence="3">
    <location>
        <begin position="572"/>
        <end position="814"/>
    </location>
</feature>
<keyword evidence="7" id="KW-1185">Reference proteome</keyword>
<feature type="domain" description="Retrotransposon Copia-like N-terminal" evidence="4">
    <location>
        <begin position="30"/>
        <end position="74"/>
    </location>
</feature>
<organism evidence="6 7">
    <name type="scientific">Rhynchospora pubera</name>
    <dbReference type="NCBI Taxonomy" id="906938"/>
    <lineage>
        <taxon>Eukaryota</taxon>
        <taxon>Viridiplantae</taxon>
        <taxon>Streptophyta</taxon>
        <taxon>Embryophyta</taxon>
        <taxon>Tracheophyta</taxon>
        <taxon>Spermatophyta</taxon>
        <taxon>Magnoliopsida</taxon>
        <taxon>Liliopsida</taxon>
        <taxon>Poales</taxon>
        <taxon>Cyperaceae</taxon>
        <taxon>Cyperoideae</taxon>
        <taxon>Rhynchosporeae</taxon>
        <taxon>Rhynchospora</taxon>
    </lineage>
</organism>
<feature type="region of interest" description="Disordered" evidence="1">
    <location>
        <begin position="427"/>
        <end position="466"/>
    </location>
</feature>
<sequence length="1055" mass="118098">MGDTDDEVKIEKTVTATKPIDSSSPFYFSPSDNPGMSITSCILKGENYDLWVKAMRNSLRAKNKLGFVDGTINKLKLTDSQVAVWDSSNSMLVSWLFNSIDSSLQPSVAYFETAKELWDDLKERFSVGNAPRIYQLKSDIAGAKQQGQSVVTYYTRLKSMWDELGSYLRIPACTCGGCVCNLTVDFLRDKEEEKIHQFLMGLDDVYDTIRTTILSMDPLPSLNKVYSTVIQEERHKSVVRGREEHSEAVGFAVHVRKGEKPTCTHCGKVGHEISQCFEIVGYPEGWGRGRRGGRGGRGTGRGRGRGRAQANAMQGDNSAAHDVSGPGTQPKITGLHFEDADWCGSRRCVFIGYPFGKKGWRALDLETNNFVISRDIVFVENEFPFVKTYEDNGKSGCDLDKRSFGDVLNVHESDLTVQNDAIGDEGSELQARGSDQSGHKCQNSDTSVDCAPEMNPQETEPNDSYVTDATTMTQEVTRDLMPRTRQPPAKLRDYICYTAQVDHSHAHPTSTGSSGTPYSISHYVNCNNFSMAHRVFLNAVTKEKEPEYFGEAMKNKNWQEAMKAEIKALEANGTWTVEELPQGKTPIGCKWVYRIKYHSDGTIERYKARLVALGNRQVEGIDYTETFSPVAKMGTIRTVLAVAIAKGWELHQMDVHNAFLHGELHEEVYMRLPPGFTSSLSGKVCRLKKSLYGLRQAPRMWFSKLTTALQKYGFTQSRADYSLFVCAKGTTFLTVLVYVDDLIVAGNDCEAIKKFKQYLSGTFHMKDLGLLKYFLGIEMARGSTGLFLSQRKYTLDILAECGLLGAKPAQTPIEQNHNLSKATGVVMLDPEKYRRLIGRLIYLTFTRPELCYAVHVLAQFMQAPLQTHYDAALRVVRYLKGHPGQGILLRTDSDLKLYGYCDSDWASCPITRRSLTGYFVKLGNSPISWRTKKQPTVSRSSAEAEYRSMATLTCELTWLKSVLSFLGVSQVQPTQLFCDSQAALHIAANPVFHERTKHIEVDCHFVRDQIRDGRISTAHVSSSEQLADLFTKALGKKQFDYLTSKLGICDLHAPT</sequence>
<evidence type="ECO:0000256" key="1">
    <source>
        <dbReference type="SAM" id="MobiDB-lite"/>
    </source>
</evidence>
<comment type="caution">
    <text evidence="6">The sequence shown here is derived from an EMBL/GenBank/DDBJ whole genome shotgun (WGS) entry which is preliminary data.</text>
</comment>